<evidence type="ECO:0000256" key="1">
    <source>
        <dbReference type="ARBA" id="ARBA00001970"/>
    </source>
</evidence>
<keyword evidence="5" id="KW-0560">Oxidoreductase</keyword>
<evidence type="ECO:0000259" key="8">
    <source>
        <dbReference type="PROSITE" id="PS51405"/>
    </source>
</evidence>
<evidence type="ECO:0000313" key="9">
    <source>
        <dbReference type="EMBL" id="CAK4032224.1"/>
    </source>
</evidence>
<dbReference type="PANTHER" id="PTHR33577">
    <property type="entry name" value="STERIGMATOCYSTIN BIOSYNTHESIS PEROXIDASE STCC-RELATED"/>
    <property type="match status" value="1"/>
</dbReference>
<keyword evidence="3" id="KW-0349">Heme</keyword>
<dbReference type="GO" id="GO:0046872">
    <property type="term" value="F:metal ion binding"/>
    <property type="evidence" value="ECO:0007669"/>
    <property type="project" value="UniProtKB-KW"/>
</dbReference>
<evidence type="ECO:0000256" key="3">
    <source>
        <dbReference type="ARBA" id="ARBA00022617"/>
    </source>
</evidence>
<dbReference type="AlphaFoldDB" id="A0AAI8Z4C6"/>
<dbReference type="Proteomes" id="UP001296104">
    <property type="component" value="Unassembled WGS sequence"/>
</dbReference>
<keyword evidence="4" id="KW-0479">Metal-binding</keyword>
<evidence type="ECO:0000256" key="6">
    <source>
        <dbReference type="ARBA" id="ARBA00023004"/>
    </source>
</evidence>
<evidence type="ECO:0000256" key="4">
    <source>
        <dbReference type="ARBA" id="ARBA00022723"/>
    </source>
</evidence>
<evidence type="ECO:0000256" key="5">
    <source>
        <dbReference type="ARBA" id="ARBA00023002"/>
    </source>
</evidence>
<dbReference type="GO" id="GO:0004601">
    <property type="term" value="F:peroxidase activity"/>
    <property type="evidence" value="ECO:0007669"/>
    <property type="project" value="UniProtKB-KW"/>
</dbReference>
<dbReference type="InterPro" id="IPR000028">
    <property type="entry name" value="Chloroperoxidase"/>
</dbReference>
<feature type="domain" description="Heme haloperoxidase family profile" evidence="8">
    <location>
        <begin position="54"/>
        <end position="304"/>
    </location>
</feature>
<dbReference type="Pfam" id="PF01328">
    <property type="entry name" value="Peroxidase_2"/>
    <property type="match status" value="1"/>
</dbReference>
<evidence type="ECO:0000313" key="10">
    <source>
        <dbReference type="Proteomes" id="UP001296104"/>
    </source>
</evidence>
<sequence length="427" mass="46310">MFLFKAQLAATIVGLVSREVLAFGRSNDLHHVHERLREKRLLINSFSEPISVTGEHAFQPPGEGDQRGPCPGLNALANHGYIPRNGVVSLLGAVGAMNDVFGISLELAALLAVMGVVWTGNPVSLDPSFSIGGNTTEVQNLLGNLLGLLGEPRGIDHSHNFIEADSSPTRDDLYVTGDPVTMNLTKFETLYDLVPEGTNQTFTLEVMSDFAAIRWNETIPTNPYFYYGPITGLLARNTGYCFIGNLFANYSLEHPNGALTHDILRSFFAVTGDRSNFTYTKGHERIPENWYKRTVDYGLVELNLDVVYFITRYPVFASVGGNTGKVNTFTGVDLSDPVGGLLNVPNLLQGNNLLCFVLELVNFAAPNYLNNLVTTLAAPVELLASTIAGPLLNLSCPELGEITRDGVPLWESLGAEFPGANRSGSAM</sequence>
<dbReference type="Gene3D" id="1.10.489.10">
    <property type="entry name" value="Chloroperoxidase-like"/>
    <property type="match status" value="1"/>
</dbReference>
<evidence type="ECO:0000256" key="7">
    <source>
        <dbReference type="ARBA" id="ARBA00025795"/>
    </source>
</evidence>
<reference evidence="9" key="1">
    <citation type="submission" date="2023-11" db="EMBL/GenBank/DDBJ databases">
        <authorList>
            <person name="Alioto T."/>
            <person name="Alioto T."/>
            <person name="Gomez Garrido J."/>
        </authorList>
    </citation>
    <scope>NUCLEOTIDE SEQUENCE</scope>
</reference>
<keyword evidence="2" id="KW-0575">Peroxidase</keyword>
<organism evidence="9 10">
    <name type="scientific">Lecanosticta acicola</name>
    <dbReference type="NCBI Taxonomy" id="111012"/>
    <lineage>
        <taxon>Eukaryota</taxon>
        <taxon>Fungi</taxon>
        <taxon>Dikarya</taxon>
        <taxon>Ascomycota</taxon>
        <taxon>Pezizomycotina</taxon>
        <taxon>Dothideomycetes</taxon>
        <taxon>Dothideomycetidae</taxon>
        <taxon>Mycosphaerellales</taxon>
        <taxon>Mycosphaerellaceae</taxon>
        <taxon>Lecanosticta</taxon>
    </lineage>
</organism>
<name>A0AAI8Z4C6_9PEZI</name>
<dbReference type="PANTHER" id="PTHR33577:SF16">
    <property type="entry name" value="HEME HALOPEROXIDASE FAMILY PROFILE DOMAIN-CONTAINING PROTEIN"/>
    <property type="match status" value="1"/>
</dbReference>
<comment type="similarity">
    <text evidence="7">Belongs to the chloroperoxidase family.</text>
</comment>
<dbReference type="PROSITE" id="PS51405">
    <property type="entry name" value="HEME_HALOPEROXIDASE"/>
    <property type="match status" value="1"/>
</dbReference>
<gene>
    <name evidence="9" type="ORF">LECACI_7A007382</name>
</gene>
<keyword evidence="6" id="KW-0408">Iron</keyword>
<comment type="caution">
    <text evidence="9">The sequence shown here is derived from an EMBL/GenBank/DDBJ whole genome shotgun (WGS) entry which is preliminary data.</text>
</comment>
<proteinExistence type="inferred from homology"/>
<accession>A0AAI8Z4C6</accession>
<comment type="cofactor">
    <cofactor evidence="1">
        <name>heme b</name>
        <dbReference type="ChEBI" id="CHEBI:60344"/>
    </cofactor>
</comment>
<evidence type="ECO:0000256" key="2">
    <source>
        <dbReference type="ARBA" id="ARBA00022559"/>
    </source>
</evidence>
<keyword evidence="10" id="KW-1185">Reference proteome</keyword>
<dbReference type="EMBL" id="CAVMBE010000060">
    <property type="protein sequence ID" value="CAK4032224.1"/>
    <property type="molecule type" value="Genomic_DNA"/>
</dbReference>
<dbReference type="SUPFAM" id="SSF47571">
    <property type="entry name" value="Cloroperoxidase"/>
    <property type="match status" value="1"/>
</dbReference>
<protein>
    <submittedName>
        <fullName evidence="9">Aromatic peroxygenase</fullName>
    </submittedName>
</protein>
<dbReference type="InterPro" id="IPR036851">
    <property type="entry name" value="Chloroperoxidase-like_sf"/>
</dbReference>